<feature type="region of interest" description="Disordered" evidence="1">
    <location>
        <begin position="1977"/>
        <end position="2015"/>
    </location>
</feature>
<dbReference type="PANTHER" id="PTHR39211">
    <property type="entry name" value="CHROMOSOME 7, WHOLE GENOME SHOTGUN SEQUENCE"/>
    <property type="match status" value="1"/>
</dbReference>
<evidence type="ECO:0000256" key="1">
    <source>
        <dbReference type="SAM" id="MobiDB-lite"/>
    </source>
</evidence>
<feature type="region of interest" description="Disordered" evidence="1">
    <location>
        <begin position="26"/>
        <end position="55"/>
    </location>
</feature>
<evidence type="ECO:0000313" key="2">
    <source>
        <dbReference type="EMBL" id="RNF16628.1"/>
    </source>
</evidence>
<feature type="compositionally biased region" description="Low complexity" evidence="1">
    <location>
        <begin position="1810"/>
        <end position="1830"/>
    </location>
</feature>
<reference evidence="2 3" key="1">
    <citation type="journal article" date="2018" name="BMC Genomics">
        <title>Genomic comparison of Trypanosoma conorhini and Trypanosoma rangeli to Trypanosoma cruzi strains of high and low virulence.</title>
        <authorList>
            <person name="Bradwell K.R."/>
            <person name="Koparde V.N."/>
            <person name="Matveyev A.V."/>
            <person name="Serrano M.G."/>
            <person name="Alves J.M."/>
            <person name="Parikh H."/>
            <person name="Huang B."/>
            <person name="Lee V."/>
            <person name="Espinosa-Alvarez O."/>
            <person name="Ortiz P.A."/>
            <person name="Costa-Martins A.G."/>
            <person name="Teixeira M.M."/>
            <person name="Buck G.A."/>
        </authorList>
    </citation>
    <scope>NUCLEOTIDE SEQUENCE [LARGE SCALE GENOMIC DNA]</scope>
    <source>
        <strain evidence="2 3">025E</strain>
    </source>
</reference>
<dbReference type="EMBL" id="MKKU01000287">
    <property type="protein sequence ID" value="RNF16628.1"/>
    <property type="molecule type" value="Genomic_DNA"/>
</dbReference>
<feature type="region of interest" description="Disordered" evidence="1">
    <location>
        <begin position="1794"/>
        <end position="1851"/>
    </location>
</feature>
<feature type="compositionally biased region" description="Acidic residues" evidence="1">
    <location>
        <begin position="1800"/>
        <end position="1809"/>
    </location>
</feature>
<dbReference type="RefSeq" id="XP_029227871.1">
    <property type="nucleotide sequence ID" value="XM_029372010.1"/>
</dbReference>
<dbReference type="Proteomes" id="UP000284403">
    <property type="component" value="Unassembled WGS sequence"/>
</dbReference>
<keyword evidence="3" id="KW-1185">Reference proteome</keyword>
<feature type="compositionally biased region" description="Low complexity" evidence="1">
    <location>
        <begin position="2002"/>
        <end position="2015"/>
    </location>
</feature>
<dbReference type="GeneID" id="40318718"/>
<dbReference type="PANTHER" id="PTHR39211:SF1">
    <property type="entry name" value="ABNORMAL SPINDLE-LIKE MICROCEPHALY-ASSOCIATED PROTEIN ASH DOMAIN-CONTAINING PROTEIN"/>
    <property type="match status" value="1"/>
</dbReference>
<sequence length="2271" mass="237385">MEKVAAAMRQIEALRCALMGKEVDANPTATSAEGGAAASAAAGGGDQQQQQQGRNLNVLSESEDEKLPARPPARQLQHPELLSLLLCDGVALPEMNAGESTILVLTLTCTRTAEWIPPAQSGTITFLLCETKDKEANRVIPVDITLVPTEGEGEGDGDGDGDGDAAARPTVAATVLPVPSLPAVEGSPAGRSLPISCRDAVLLPSAAELTNASFPPHLPPAAPAPSFIAIEPGEGVMAATFMRCPVAFVMHSVAYEACKFTMLIRATDGTSFVVLDPLRCCGNSLHSGMLHAATTTSGGGAGGNNNNNSSNSSGGSGSVANVNNAAAGGGGAAAAAASSASTALMPAKTLDAHFKFVPRNGTVRASEPFCITVECTPMSVVPQRYFIPVKNLRHPSDVKYLAVELSPTVEEDLLQVSPKEIRLRDIVVPCEESRLEVQSFVVRTRLTMPHVLLIRSNRPLLVSLFEDAKCTIPLVSPVQRVFSHEKLRIYVRFRPSERTWRHKSRLVTAGILIEALAAGMGNEAHGGYSVLAQTSVRLSAHVGSGEVVLQESFIDLGAVLPRCRLAQTSFTVRNPSDRFEVRLRVTASLTVTHVETPELKLPPRGEVEVPVSLQLAAPGLLRESLVVFNLSCRQKPLQVEVSILRLDEAISAVVVAEDDAPPLPQEQQHAVGLPASAAAAGPLTRRQSSSEEVVVVLPTAAVVIGEDGGLQLHSPVKTAALHMTNHSTRDLILVAKGPAPLVLGLPRPASPVEETAAAAAPSTLSSPVYPRGRVRLDARHTEAVAWTLTSLPQLTEQQARRLLRHEVVTVVETTQVYVAQIIDEGAGFNYTAMLFPMKRSLPAVGQCVLLPRFVLTFAVSEGRVETPLIELGVVGVGGKSGAGGGTPVVVRLTNLSPVLPLRLSIECEPTVRFASNRVVVPPLQTASVEAALLVSLIRTQGPFCFAVYFVNELNPENDMVVYVTGQYYWKLFDLSCDGVMNSAQESLSMEALRVTETTITAATDILSESKLVMTAMEPNVEVGVDVADNPKLAGLIQLQVLQYDAAAALQSIAFGQAKHGTANKAAPAPITAAATNSMNAATSSGGVGGGPGAVSAADAAGISTVSLSAAIAAGAAGVGGNASNGTGGANSSGNAMGTPLATAASMPSPAAAALPALTKPEDLLKGAPPRPREQQSFRLRCLLMRGDFAALSAAFYGQRKLKRADVLRERQAMTFEGLAELERRRGAESPSFWLGTLHFTNSLTSADEEVQVFSTLRAFQTFAVPPRLTLTPQTAAAAAAAAGASPGAGKEGGSGTGGPHYAAETVYAGELVVSNPCAQHTVALSITPLLDRAYQDGVAVSCTQLSEPSPESEGLTMPSAWRGDPDAVGEQQHQQLIARNATGPTGAFSPSPLLSTTSVPAAGALPSPLLTAEASGAGATTTTTTTLVALPPQRVQRVRVMLRVDASRHQPNVEQAVALALFDESVPCSAAVVRIALAPLDEREQQLQKQQQLFLQTTGARVDSRAAAAAAGGGREGPLEEVVDAMDRSTATVTSLRNASPNAAAATPGAGGIHVAGGLAAASGLTHGMPSSSPSSSPAAAAAAAGPPAEAAASPRVLSLHGGCQAVAGCHGTYTCRFTYAKDSPPTTDIAIRNNLAEAVVEYSVAIWSQGPQPWLLLPSATAVLEPGETQPLRLNILSTEAGSFGGYVSITTPAAPGELLLLQLTAEVFLPTAGEGLFEIVASNGQRMATNAERSVFIGRLFGANTHRTYVALEIVNRSSIPLEFPVAVVNPFRMEFNNMPEDGEDLSLAAATNNAAAAEEEEEEAEAEAASAASSRGGAATASSNRGSAHGGGGRATAEGDDGKPQDGAVARPECEVRLLVSHLHNVAEMRGQRRFVVDPKSRVKVSFLLVCDRLSLPSGVAVAGEAEVVLKCKQARDARFVVKARFEVLRPSMHSPRRLFFAAAEDYVLSIPVRNLRSRELRVTFRTTSPILDVLPGEDREGGGDAEERDARERGESGGRPQQQQQGEETAAATEENFTNLRVIPGGGAATVRVRLNVARVTAMLSWRTSGDAAAVLPALSEQVLLLNVRDPSERVRVELCYAPSNAPPALASAAAAARPMTSSLNAGRRQICEQRLFHFAHAFWRVLLEAAEVFLPEFACYAAQKGLDAATAVHAGGGGGGGGGGGSGSSAGRPTAGALASFSPALHSLLVDLAWFVEELVHYSILLSNSRAIEAYGVFLTAVVTGHPLMRAWRQHKANLPNTRNFAVFGQYWETIDALPCPTPSPD</sequence>
<evidence type="ECO:0000313" key="3">
    <source>
        <dbReference type="Proteomes" id="UP000284403"/>
    </source>
</evidence>
<comment type="caution">
    <text evidence="2">The sequence shown here is derived from an EMBL/GenBank/DDBJ whole genome shotgun (WGS) entry which is preliminary data.</text>
</comment>
<accession>A0A422PFX5</accession>
<proteinExistence type="predicted"/>
<organism evidence="2 3">
    <name type="scientific">Trypanosoma conorhini</name>
    <dbReference type="NCBI Taxonomy" id="83891"/>
    <lineage>
        <taxon>Eukaryota</taxon>
        <taxon>Discoba</taxon>
        <taxon>Euglenozoa</taxon>
        <taxon>Kinetoplastea</taxon>
        <taxon>Metakinetoplastina</taxon>
        <taxon>Trypanosomatida</taxon>
        <taxon>Trypanosomatidae</taxon>
        <taxon>Trypanosoma</taxon>
    </lineage>
</organism>
<gene>
    <name evidence="2" type="ORF">Tco025E_05107</name>
</gene>
<protein>
    <submittedName>
        <fullName evidence="2">Uncharacterized protein</fullName>
    </submittedName>
</protein>
<name>A0A422PFX5_9TRYP</name>
<dbReference type="OrthoDB" id="252265at2759"/>
<feature type="compositionally biased region" description="Low complexity" evidence="1">
    <location>
        <begin position="34"/>
        <end position="53"/>
    </location>
</feature>